<dbReference type="OrthoDB" id="2789670at2759"/>
<dbReference type="InterPro" id="IPR050364">
    <property type="entry name" value="Cytochrome_P450_fung"/>
</dbReference>
<comment type="pathway">
    <text evidence="2">Secondary metabolite biosynthesis.</text>
</comment>
<evidence type="ECO:0000256" key="8">
    <source>
        <dbReference type="ARBA" id="ARBA00023033"/>
    </source>
</evidence>
<reference evidence="12" key="1">
    <citation type="journal article" date="2014" name="Proc. Natl. Acad. Sci. U.S.A.">
        <title>Extensive sampling of basidiomycete genomes demonstrates inadequacy of the white-rot/brown-rot paradigm for wood decay fungi.</title>
        <authorList>
            <person name="Riley R."/>
            <person name="Salamov A.A."/>
            <person name="Brown D.W."/>
            <person name="Nagy L.G."/>
            <person name="Floudas D."/>
            <person name="Held B.W."/>
            <person name="Levasseur A."/>
            <person name="Lombard V."/>
            <person name="Morin E."/>
            <person name="Otillar R."/>
            <person name="Lindquist E.A."/>
            <person name="Sun H."/>
            <person name="LaButti K.M."/>
            <person name="Schmutz J."/>
            <person name="Jabbour D."/>
            <person name="Luo H."/>
            <person name="Baker S.E."/>
            <person name="Pisabarro A.G."/>
            <person name="Walton J.D."/>
            <person name="Blanchette R.A."/>
            <person name="Henrissat B."/>
            <person name="Martin F."/>
            <person name="Cullen D."/>
            <person name="Hibbett D.S."/>
            <person name="Grigoriev I.V."/>
        </authorList>
    </citation>
    <scope>NUCLEOTIDE SEQUENCE [LARGE SCALE GENOMIC DNA]</scope>
    <source>
        <strain evidence="12">CBS 339.88</strain>
    </source>
</reference>
<evidence type="ECO:0000256" key="3">
    <source>
        <dbReference type="ARBA" id="ARBA00010617"/>
    </source>
</evidence>
<evidence type="ECO:0000256" key="10">
    <source>
        <dbReference type="SAM" id="MobiDB-lite"/>
    </source>
</evidence>
<evidence type="ECO:0000256" key="7">
    <source>
        <dbReference type="ARBA" id="ARBA00023004"/>
    </source>
</evidence>
<dbReference type="PRINTS" id="PR00463">
    <property type="entry name" value="EP450I"/>
</dbReference>
<evidence type="ECO:0008006" key="13">
    <source>
        <dbReference type="Google" id="ProtNLM"/>
    </source>
</evidence>
<accession>A0A067SE63</accession>
<comment type="similarity">
    <text evidence="3">Belongs to the cytochrome P450 family.</text>
</comment>
<dbReference type="PANTHER" id="PTHR46300:SF7">
    <property type="entry name" value="P450, PUTATIVE (EUROFUNG)-RELATED"/>
    <property type="match status" value="1"/>
</dbReference>
<name>A0A067SE63_GALM3</name>
<dbReference type="InterPro" id="IPR036396">
    <property type="entry name" value="Cyt_P450_sf"/>
</dbReference>
<comment type="cofactor">
    <cofactor evidence="1 9">
        <name>heme</name>
        <dbReference type="ChEBI" id="CHEBI:30413"/>
    </cofactor>
</comment>
<organism evidence="11 12">
    <name type="scientific">Galerina marginata (strain CBS 339.88)</name>
    <dbReference type="NCBI Taxonomy" id="685588"/>
    <lineage>
        <taxon>Eukaryota</taxon>
        <taxon>Fungi</taxon>
        <taxon>Dikarya</taxon>
        <taxon>Basidiomycota</taxon>
        <taxon>Agaricomycotina</taxon>
        <taxon>Agaricomycetes</taxon>
        <taxon>Agaricomycetidae</taxon>
        <taxon>Agaricales</taxon>
        <taxon>Agaricineae</taxon>
        <taxon>Strophariaceae</taxon>
        <taxon>Galerina</taxon>
    </lineage>
</organism>
<protein>
    <recommendedName>
        <fullName evidence="13">Cytochrome P450</fullName>
    </recommendedName>
</protein>
<keyword evidence="8" id="KW-0503">Monooxygenase</keyword>
<evidence type="ECO:0000256" key="2">
    <source>
        <dbReference type="ARBA" id="ARBA00005179"/>
    </source>
</evidence>
<dbReference type="GO" id="GO:0004497">
    <property type="term" value="F:monooxygenase activity"/>
    <property type="evidence" value="ECO:0007669"/>
    <property type="project" value="UniProtKB-KW"/>
</dbReference>
<dbReference type="GO" id="GO:0016705">
    <property type="term" value="F:oxidoreductase activity, acting on paired donors, with incorporation or reduction of molecular oxygen"/>
    <property type="evidence" value="ECO:0007669"/>
    <property type="project" value="InterPro"/>
</dbReference>
<evidence type="ECO:0000256" key="1">
    <source>
        <dbReference type="ARBA" id="ARBA00001971"/>
    </source>
</evidence>
<evidence type="ECO:0000313" key="11">
    <source>
        <dbReference type="EMBL" id="KDR69235.1"/>
    </source>
</evidence>
<dbReference type="SUPFAM" id="SSF48264">
    <property type="entry name" value="Cytochrome P450"/>
    <property type="match status" value="1"/>
</dbReference>
<keyword evidence="4 9" id="KW-0349">Heme</keyword>
<feature type="region of interest" description="Disordered" evidence="10">
    <location>
        <begin position="1"/>
        <end position="25"/>
    </location>
</feature>
<dbReference type="PANTHER" id="PTHR46300">
    <property type="entry name" value="P450, PUTATIVE (EUROFUNG)-RELATED-RELATED"/>
    <property type="match status" value="1"/>
</dbReference>
<dbReference type="Pfam" id="PF00067">
    <property type="entry name" value="p450"/>
    <property type="match status" value="2"/>
</dbReference>
<dbReference type="GO" id="GO:0020037">
    <property type="term" value="F:heme binding"/>
    <property type="evidence" value="ECO:0007669"/>
    <property type="project" value="InterPro"/>
</dbReference>
<dbReference type="HOGENOM" id="CLU_001570_20_0_1"/>
<dbReference type="AlphaFoldDB" id="A0A067SE63"/>
<dbReference type="InterPro" id="IPR002401">
    <property type="entry name" value="Cyt_P450_E_grp-I"/>
</dbReference>
<keyword evidence="5 9" id="KW-0479">Metal-binding</keyword>
<sequence>MPLADCRRSSRTSLQNLDESTDSEHQRDVIRDTAAIVFGSGEDTTRSSIPTLFVAMLCFPKAQRKAQEELNRVLGGRLPEFSDEADLPYLSAVVKGTLRWGPVAPVWKFSRLNMKSHMFPLPSAVPHFASEDDVYRGYHIPEGSIVTPNAWAMLYDEDEYADRSAFNPDRFMKDGQLNPDVRDPSLMAFGFGRRICP</sequence>
<evidence type="ECO:0000256" key="6">
    <source>
        <dbReference type="ARBA" id="ARBA00023002"/>
    </source>
</evidence>
<dbReference type="InterPro" id="IPR001128">
    <property type="entry name" value="Cyt_P450"/>
</dbReference>
<dbReference type="GO" id="GO:0005506">
    <property type="term" value="F:iron ion binding"/>
    <property type="evidence" value="ECO:0007669"/>
    <property type="project" value="InterPro"/>
</dbReference>
<feature type="binding site" description="axial binding residue" evidence="9">
    <location>
        <position position="196"/>
    </location>
    <ligand>
        <name>heme</name>
        <dbReference type="ChEBI" id="CHEBI:30413"/>
    </ligand>
    <ligandPart>
        <name>Fe</name>
        <dbReference type="ChEBI" id="CHEBI:18248"/>
    </ligandPart>
</feature>
<keyword evidence="6" id="KW-0560">Oxidoreductase</keyword>
<evidence type="ECO:0000256" key="5">
    <source>
        <dbReference type="ARBA" id="ARBA00022723"/>
    </source>
</evidence>
<dbReference type="Gene3D" id="1.10.630.10">
    <property type="entry name" value="Cytochrome P450"/>
    <property type="match status" value="1"/>
</dbReference>
<proteinExistence type="inferred from homology"/>
<evidence type="ECO:0000256" key="4">
    <source>
        <dbReference type="ARBA" id="ARBA00022617"/>
    </source>
</evidence>
<evidence type="ECO:0000313" key="12">
    <source>
        <dbReference type="Proteomes" id="UP000027222"/>
    </source>
</evidence>
<dbReference type="EMBL" id="KL142403">
    <property type="protein sequence ID" value="KDR69235.1"/>
    <property type="molecule type" value="Genomic_DNA"/>
</dbReference>
<evidence type="ECO:0000256" key="9">
    <source>
        <dbReference type="PIRSR" id="PIRSR602401-1"/>
    </source>
</evidence>
<gene>
    <name evidence="11" type="ORF">GALMADRAFT_256076</name>
</gene>
<keyword evidence="7 9" id="KW-0408">Iron</keyword>
<keyword evidence="12" id="KW-1185">Reference proteome</keyword>
<dbReference type="Proteomes" id="UP000027222">
    <property type="component" value="Unassembled WGS sequence"/>
</dbReference>
<dbReference type="STRING" id="685588.A0A067SE63"/>